<reference evidence="1" key="1">
    <citation type="submission" date="2023-05" db="EMBL/GenBank/DDBJ databases">
        <title>Genome and transcriptome analyses reveal genes involved in the formation of fine ridges on petal epidermal cells in Hibiscus trionum.</title>
        <authorList>
            <person name="Koshimizu S."/>
            <person name="Masuda S."/>
            <person name="Ishii T."/>
            <person name="Shirasu K."/>
            <person name="Hoshino A."/>
            <person name="Arita M."/>
        </authorList>
    </citation>
    <scope>NUCLEOTIDE SEQUENCE</scope>
    <source>
        <strain evidence="1">Hamamatsu line</strain>
    </source>
</reference>
<evidence type="ECO:0000313" key="1">
    <source>
        <dbReference type="EMBL" id="GMJ02960.1"/>
    </source>
</evidence>
<organism evidence="1 2">
    <name type="scientific">Hibiscus trionum</name>
    <name type="common">Flower of an hour</name>
    <dbReference type="NCBI Taxonomy" id="183268"/>
    <lineage>
        <taxon>Eukaryota</taxon>
        <taxon>Viridiplantae</taxon>
        <taxon>Streptophyta</taxon>
        <taxon>Embryophyta</taxon>
        <taxon>Tracheophyta</taxon>
        <taxon>Spermatophyta</taxon>
        <taxon>Magnoliopsida</taxon>
        <taxon>eudicotyledons</taxon>
        <taxon>Gunneridae</taxon>
        <taxon>Pentapetalae</taxon>
        <taxon>rosids</taxon>
        <taxon>malvids</taxon>
        <taxon>Malvales</taxon>
        <taxon>Malvaceae</taxon>
        <taxon>Malvoideae</taxon>
        <taxon>Hibiscus</taxon>
    </lineage>
</organism>
<accession>A0A9W7IUQ3</accession>
<sequence>MATSSSLLEPPASIKAPLNLRKSYIFLLHIKQRRPQRKINFVSKSAIEGVSLLDSPPPPPVQDAKSELSTFLKLKLLSIVFGLNKSLSENEDGLQKADVAAKEFETVARPVDLSADLYVVNNGVDIENGFLIVLL</sequence>
<gene>
    <name evidence="1" type="ORF">HRI_003965200</name>
</gene>
<dbReference type="OrthoDB" id="203682at2759"/>
<dbReference type="AlphaFoldDB" id="A0A9W7IUQ3"/>
<comment type="caution">
    <text evidence="1">The sequence shown here is derived from an EMBL/GenBank/DDBJ whole genome shotgun (WGS) entry which is preliminary data.</text>
</comment>
<evidence type="ECO:0000313" key="2">
    <source>
        <dbReference type="Proteomes" id="UP001165190"/>
    </source>
</evidence>
<dbReference type="Proteomes" id="UP001165190">
    <property type="component" value="Unassembled WGS sequence"/>
</dbReference>
<proteinExistence type="predicted"/>
<keyword evidence="2" id="KW-1185">Reference proteome</keyword>
<dbReference type="EMBL" id="BSYR01000037">
    <property type="protein sequence ID" value="GMJ02960.1"/>
    <property type="molecule type" value="Genomic_DNA"/>
</dbReference>
<name>A0A9W7IUQ3_HIBTR</name>
<protein>
    <submittedName>
        <fullName evidence="1">Uncharacterized protein</fullName>
    </submittedName>
</protein>